<evidence type="ECO:0008006" key="3">
    <source>
        <dbReference type="Google" id="ProtNLM"/>
    </source>
</evidence>
<dbReference type="Pfam" id="PF08795">
    <property type="entry name" value="DUF1796"/>
    <property type="match status" value="1"/>
</dbReference>
<evidence type="ECO:0000313" key="2">
    <source>
        <dbReference type="Proteomes" id="UP000549617"/>
    </source>
</evidence>
<proteinExistence type="predicted"/>
<evidence type="ECO:0000313" key="1">
    <source>
        <dbReference type="EMBL" id="MBB5687120.1"/>
    </source>
</evidence>
<sequence length="191" mass="21167">MTRFISLGRHCQAAHQIDRVTGPGRPAQFFDWLITPHEGLIALLKGGFGGFLAPHNLRSQGEHEGFHAVTDAAFGVEMLHDFPFDARIDVRLAGVQAKYAHLAQRFLTLPGGRECVFMRQVEAFDPIQAGAIFAVLGQWFKPGFRLAILADSEIADQPVMPDIRVVHVPQPAPYVWKGSDPAWDKAFKALE</sequence>
<dbReference type="Proteomes" id="UP000549617">
    <property type="component" value="Unassembled WGS sequence"/>
</dbReference>
<organism evidence="1 2">
    <name type="scientific">Sphingobium boeckii</name>
    <dbReference type="NCBI Taxonomy" id="1082345"/>
    <lineage>
        <taxon>Bacteria</taxon>
        <taxon>Pseudomonadati</taxon>
        <taxon>Pseudomonadota</taxon>
        <taxon>Alphaproteobacteria</taxon>
        <taxon>Sphingomonadales</taxon>
        <taxon>Sphingomonadaceae</taxon>
        <taxon>Sphingobium</taxon>
    </lineage>
</organism>
<comment type="caution">
    <text evidence="1">The sequence shown here is derived from an EMBL/GenBank/DDBJ whole genome shotgun (WGS) entry which is preliminary data.</text>
</comment>
<keyword evidence="2" id="KW-1185">Reference proteome</keyword>
<dbReference type="RefSeq" id="WP_184020287.1">
    <property type="nucleotide sequence ID" value="NZ_JACIJC010000005.1"/>
</dbReference>
<name>A0A7W9AK48_9SPHN</name>
<reference evidence="1 2" key="1">
    <citation type="submission" date="2020-08" db="EMBL/GenBank/DDBJ databases">
        <title>Genomic Encyclopedia of Type Strains, Phase IV (KMG-IV): sequencing the most valuable type-strain genomes for metagenomic binning, comparative biology and taxonomic classification.</title>
        <authorList>
            <person name="Goeker M."/>
        </authorList>
    </citation>
    <scope>NUCLEOTIDE SEQUENCE [LARGE SCALE GENOMIC DNA]</scope>
    <source>
        <strain evidence="1 2">DSM 25079</strain>
    </source>
</reference>
<dbReference type="EMBL" id="JACIJC010000005">
    <property type="protein sequence ID" value="MBB5687120.1"/>
    <property type="molecule type" value="Genomic_DNA"/>
</dbReference>
<dbReference type="InterPro" id="IPR014903">
    <property type="entry name" value="DUF1796"/>
</dbReference>
<accession>A0A7W9AK48</accession>
<dbReference type="AlphaFoldDB" id="A0A7W9AK48"/>
<protein>
    <recommendedName>
        <fullName evidence="3">Papain-like cysteine peptidase</fullName>
    </recommendedName>
</protein>
<gene>
    <name evidence="1" type="ORF">FHS49_003148</name>
</gene>